<dbReference type="EMBL" id="VSSQ01096267">
    <property type="protein sequence ID" value="MPN40075.1"/>
    <property type="molecule type" value="Genomic_DNA"/>
</dbReference>
<comment type="caution">
    <text evidence="1">The sequence shown here is derived from an EMBL/GenBank/DDBJ whole genome shotgun (WGS) entry which is preliminary data.</text>
</comment>
<dbReference type="AlphaFoldDB" id="A0A645HLZ9"/>
<evidence type="ECO:0000313" key="1">
    <source>
        <dbReference type="EMBL" id="MPN40075.1"/>
    </source>
</evidence>
<dbReference type="InterPro" id="IPR052934">
    <property type="entry name" value="Methyl-DNA_Rec/Restrict_Enz"/>
</dbReference>
<proteinExistence type="predicted"/>
<accession>A0A645HLZ9</accession>
<reference evidence="1" key="1">
    <citation type="submission" date="2019-08" db="EMBL/GenBank/DDBJ databases">
        <authorList>
            <person name="Kucharzyk K."/>
            <person name="Murdoch R.W."/>
            <person name="Higgins S."/>
            <person name="Loffler F."/>
        </authorList>
    </citation>
    <scope>NUCLEOTIDE SEQUENCE</scope>
</reference>
<organism evidence="1">
    <name type="scientific">bioreactor metagenome</name>
    <dbReference type="NCBI Taxonomy" id="1076179"/>
    <lineage>
        <taxon>unclassified sequences</taxon>
        <taxon>metagenomes</taxon>
        <taxon>ecological metagenomes</taxon>
    </lineage>
</organism>
<dbReference type="Gene3D" id="3.40.50.300">
    <property type="entry name" value="P-loop containing nucleotide triphosphate hydrolases"/>
    <property type="match status" value="1"/>
</dbReference>
<dbReference type="PANTHER" id="PTHR37291">
    <property type="entry name" value="5-METHYLCYTOSINE-SPECIFIC RESTRICTION ENZYME B"/>
    <property type="match status" value="1"/>
</dbReference>
<name>A0A645HLZ9_9ZZZZ</name>
<protein>
    <recommendedName>
        <fullName evidence="2">ATPase dynein-related AAA domain-containing protein</fullName>
    </recommendedName>
</protein>
<sequence length="192" mass="22191">MSEEVSATLPYSNKPFSVPQNVYIIGTMNTADRSLALLDTALRRRFSFVEMMPDANVLRSIGADKVEELDVAQMLEVINERIAHLYDREHTIGHAFFTCLKDDPSIERLQSIFEKSVIPLLQEYFYEDYRKIQMVLGDNGKKNPDLKFILDEKIVTKSIFKDNVEDVIDLPEMKYSINKKALTNIQSYLEIM</sequence>
<evidence type="ECO:0008006" key="2">
    <source>
        <dbReference type="Google" id="ProtNLM"/>
    </source>
</evidence>
<dbReference type="InterPro" id="IPR027417">
    <property type="entry name" value="P-loop_NTPase"/>
</dbReference>
<gene>
    <name evidence="1" type="ORF">SDC9_187610</name>
</gene>
<dbReference type="PANTHER" id="PTHR37291:SF1">
    <property type="entry name" value="TYPE IV METHYL-DIRECTED RESTRICTION ENZYME ECOKMCRB SUBUNIT"/>
    <property type="match status" value="1"/>
</dbReference>